<evidence type="ECO:0008006" key="3">
    <source>
        <dbReference type="Google" id="ProtNLM"/>
    </source>
</evidence>
<accession>A0A200R6Q4</accession>
<dbReference type="InterPro" id="IPR015915">
    <property type="entry name" value="Kelch-typ_b-propeller"/>
</dbReference>
<proteinExistence type="predicted"/>
<name>A0A200R6Q4_MACCD</name>
<keyword evidence="2" id="KW-1185">Reference proteome</keyword>
<dbReference type="PANTHER" id="PTHR47590">
    <property type="entry name" value="F-BOX/KELCH-REPEAT PROTEIN SKIP25"/>
    <property type="match status" value="1"/>
</dbReference>
<gene>
    <name evidence="1" type="ORF">BVC80_1833g76</name>
</gene>
<protein>
    <recommendedName>
        <fullName evidence="3">Kelch repeat type 1</fullName>
    </recommendedName>
</protein>
<evidence type="ECO:0000313" key="2">
    <source>
        <dbReference type="Proteomes" id="UP000195402"/>
    </source>
</evidence>
<dbReference type="EMBL" id="MVGT01000436">
    <property type="protein sequence ID" value="OVA18412.1"/>
    <property type="molecule type" value="Genomic_DNA"/>
</dbReference>
<dbReference type="Proteomes" id="UP000195402">
    <property type="component" value="Unassembled WGS sequence"/>
</dbReference>
<dbReference type="AlphaFoldDB" id="A0A200R6Q4"/>
<comment type="caution">
    <text evidence="1">The sequence shown here is derived from an EMBL/GenBank/DDBJ whole genome shotgun (WGS) entry which is preliminary data.</text>
</comment>
<dbReference type="PANTHER" id="PTHR47590:SF7">
    <property type="entry name" value="OS06G0711700 PROTEIN"/>
    <property type="match status" value="1"/>
</dbReference>
<dbReference type="OrthoDB" id="1899182at2759"/>
<dbReference type="STRING" id="56857.A0A200R6Q4"/>
<dbReference type="SUPFAM" id="SSF117281">
    <property type="entry name" value="Kelch motif"/>
    <property type="match status" value="1"/>
</dbReference>
<reference evidence="1 2" key="1">
    <citation type="journal article" date="2017" name="Mol. Plant">
        <title>The Genome of Medicinal Plant Macleaya cordata Provides New Insights into Benzylisoquinoline Alkaloids Metabolism.</title>
        <authorList>
            <person name="Liu X."/>
            <person name="Liu Y."/>
            <person name="Huang P."/>
            <person name="Ma Y."/>
            <person name="Qing Z."/>
            <person name="Tang Q."/>
            <person name="Cao H."/>
            <person name="Cheng P."/>
            <person name="Zheng Y."/>
            <person name="Yuan Z."/>
            <person name="Zhou Y."/>
            <person name="Liu J."/>
            <person name="Tang Z."/>
            <person name="Zhuo Y."/>
            <person name="Zhang Y."/>
            <person name="Yu L."/>
            <person name="Huang J."/>
            <person name="Yang P."/>
            <person name="Peng Q."/>
            <person name="Zhang J."/>
            <person name="Jiang W."/>
            <person name="Zhang Z."/>
            <person name="Lin K."/>
            <person name="Ro D.K."/>
            <person name="Chen X."/>
            <person name="Xiong X."/>
            <person name="Shang Y."/>
            <person name="Huang S."/>
            <person name="Zeng J."/>
        </authorList>
    </citation>
    <scope>NUCLEOTIDE SEQUENCE [LARGE SCALE GENOMIC DNA]</scope>
    <source>
        <strain evidence="2">cv. BLH2017</strain>
        <tissue evidence="1">Root</tissue>
    </source>
</reference>
<dbReference type="OMA" id="PWRRLMY"/>
<evidence type="ECO:0000313" key="1">
    <source>
        <dbReference type="EMBL" id="OVA18412.1"/>
    </source>
</evidence>
<dbReference type="InParanoid" id="A0A200R6Q4"/>
<organism evidence="1 2">
    <name type="scientific">Macleaya cordata</name>
    <name type="common">Five-seeded plume-poppy</name>
    <name type="synonym">Bocconia cordata</name>
    <dbReference type="NCBI Taxonomy" id="56857"/>
    <lineage>
        <taxon>Eukaryota</taxon>
        <taxon>Viridiplantae</taxon>
        <taxon>Streptophyta</taxon>
        <taxon>Embryophyta</taxon>
        <taxon>Tracheophyta</taxon>
        <taxon>Spermatophyta</taxon>
        <taxon>Magnoliopsida</taxon>
        <taxon>Ranunculales</taxon>
        <taxon>Papaveraceae</taxon>
        <taxon>Papaveroideae</taxon>
        <taxon>Macleaya</taxon>
    </lineage>
</organism>
<dbReference type="Gene3D" id="2.120.10.80">
    <property type="entry name" value="Kelch-type beta propeller"/>
    <property type="match status" value="1"/>
</dbReference>
<sequence>MITNTKRNKPENQSDEKQYQQLLPGLPDHLAQICLFHVKNPSLLFSICHSWRSLIYSPSFPPFLSLYALLSPKNQTHNSELSNSIQFSSFDPISSSWIPLPPIPPNPLLIPPLHLRHPSFLSRQLPIQSVTVSDHLILLAGTTDNLRPALSHPLIFHPLSNQWRFGPQITNPRRWCVAGSVGGAVYIASGVGSHYNRKVAQSAERLFLERESEIFRERKWEKVCSLKDGRFSREAVEAVGWRGKLCMVNVKGNAVKEGVIYDVVKDLWEEMPQGILIGWNGPAASMDEDEIYAVDERKGMLRKYNLEFDFWEDVFESTNLKGAVQITARGGKVCVVGAGGNEIVVIDVVAKPVKMWVLEPPPEFQVVAIHVLQRLSKPEF</sequence>
<dbReference type="FunCoup" id="A0A200R6Q4">
    <property type="interactions" value="70"/>
</dbReference>